<feature type="transmembrane region" description="Helical" evidence="6">
    <location>
        <begin position="132"/>
        <end position="153"/>
    </location>
</feature>
<evidence type="ECO:0000256" key="2">
    <source>
        <dbReference type="ARBA" id="ARBA00022692"/>
    </source>
</evidence>
<gene>
    <name evidence="7" type="ORF">CDAUBV1_LOCUS17032</name>
</gene>
<protein>
    <submittedName>
        <fullName evidence="7">Uncharacterized protein</fullName>
    </submittedName>
</protein>
<keyword evidence="3 6" id="KW-1133">Transmembrane helix</keyword>
<keyword evidence="2 6" id="KW-0812">Transmembrane</keyword>
<dbReference type="AlphaFoldDB" id="A0AAV2TZK0"/>
<dbReference type="GO" id="GO:0012505">
    <property type="term" value="C:endomembrane system"/>
    <property type="evidence" value="ECO:0007669"/>
    <property type="project" value="UniProtKB-SubCell"/>
</dbReference>
<evidence type="ECO:0000256" key="6">
    <source>
        <dbReference type="SAM" id="Phobius"/>
    </source>
</evidence>
<comment type="caution">
    <text evidence="7">The sequence shown here is derived from an EMBL/GenBank/DDBJ whole genome shotgun (WGS) entry which is preliminary data.</text>
</comment>
<dbReference type="PANTHER" id="PTHR12479">
    <property type="entry name" value="LYSOSOMAL-ASSOCIATED TRANSMEMBRANE PROTEIN"/>
    <property type="match status" value="1"/>
</dbReference>
<evidence type="ECO:0000313" key="7">
    <source>
        <dbReference type="EMBL" id="CAL5141707.1"/>
    </source>
</evidence>
<keyword evidence="4 6" id="KW-0472">Membrane</keyword>
<feature type="region of interest" description="Disordered" evidence="5">
    <location>
        <begin position="293"/>
        <end position="356"/>
    </location>
</feature>
<feature type="transmembrane region" description="Helical" evidence="6">
    <location>
        <begin position="160"/>
        <end position="184"/>
    </location>
</feature>
<organism evidence="7 8">
    <name type="scientific">Calicophoron daubneyi</name>
    <name type="common">Rumen fluke</name>
    <name type="synonym">Paramphistomum daubneyi</name>
    <dbReference type="NCBI Taxonomy" id="300641"/>
    <lineage>
        <taxon>Eukaryota</taxon>
        <taxon>Metazoa</taxon>
        <taxon>Spiralia</taxon>
        <taxon>Lophotrochozoa</taxon>
        <taxon>Platyhelminthes</taxon>
        <taxon>Trematoda</taxon>
        <taxon>Digenea</taxon>
        <taxon>Plagiorchiida</taxon>
        <taxon>Pronocephalata</taxon>
        <taxon>Paramphistomoidea</taxon>
        <taxon>Paramphistomidae</taxon>
        <taxon>Calicophoron</taxon>
    </lineage>
</organism>
<reference evidence="7" key="1">
    <citation type="submission" date="2024-06" db="EMBL/GenBank/DDBJ databases">
        <authorList>
            <person name="Liu X."/>
            <person name="Lenzi L."/>
            <person name="Haldenby T S."/>
            <person name="Uol C."/>
        </authorList>
    </citation>
    <scope>NUCLEOTIDE SEQUENCE</scope>
</reference>
<dbReference type="GO" id="GO:0005765">
    <property type="term" value="C:lysosomal membrane"/>
    <property type="evidence" value="ECO:0007669"/>
    <property type="project" value="TreeGrafter"/>
</dbReference>
<evidence type="ECO:0000256" key="1">
    <source>
        <dbReference type="ARBA" id="ARBA00004127"/>
    </source>
</evidence>
<dbReference type="InterPro" id="IPR051115">
    <property type="entry name" value="LAPTM_transporter"/>
</dbReference>
<dbReference type="EMBL" id="CAXLJL010000933">
    <property type="protein sequence ID" value="CAL5141707.1"/>
    <property type="molecule type" value="Genomic_DNA"/>
</dbReference>
<feature type="transmembrane region" description="Helical" evidence="6">
    <location>
        <begin position="196"/>
        <end position="224"/>
    </location>
</feature>
<proteinExistence type="predicted"/>
<accession>A0AAV2TZK0</accession>
<evidence type="ECO:0000256" key="5">
    <source>
        <dbReference type="SAM" id="MobiDB-lite"/>
    </source>
</evidence>
<feature type="transmembrane region" description="Helical" evidence="6">
    <location>
        <begin position="27"/>
        <end position="48"/>
    </location>
</feature>
<name>A0AAV2TZK0_CALDB</name>
<evidence type="ECO:0000256" key="4">
    <source>
        <dbReference type="ARBA" id="ARBA00023136"/>
    </source>
</evidence>
<dbReference type="Proteomes" id="UP001497525">
    <property type="component" value="Unassembled WGS sequence"/>
</dbReference>
<evidence type="ECO:0000313" key="8">
    <source>
        <dbReference type="Proteomes" id="UP001497525"/>
    </source>
</evidence>
<comment type="subcellular location">
    <subcellularLocation>
        <location evidence="1">Endomembrane system</location>
        <topology evidence="1">Multi-pass membrane protein</topology>
    </subcellularLocation>
</comment>
<sequence>MPITIPVERIPTKYRCFGCMHVRIGTLILSVFQILVHFVVLAILTAAIGRSTRIRNEVEYVALSISVMSFIQWERFVAESNKLVASPSVQSTSSSLPVTTVNENIIRGTPTPSPPPPYLRASKFFMNAGEEYVAVAVTLFSLLFSIMMMVGAVYGRPYYLLPYCCVQFVDLFVTCLSVIGYYTYLPESDLWARCSVWVTLIIVVAGIALLALKAYLLAMVWLCYKFLTKRAAGLEHAVGLSFTAGACSLPILLCHRFGCVDCETVSWSSVNEVTLHPTVQSRGPIIVLMRGSSLTSEPEPNESCLPPKYEDAVSMPAFGPPPYSVSGEMNNSEVPTGEARTDASDILAPSTGDASR</sequence>
<dbReference type="PANTHER" id="PTHR12479:SF10">
    <property type="entry name" value="LYSOSOMAL-ASSOCIATED TRANSMEMBRANE PROTEIN"/>
    <property type="match status" value="1"/>
</dbReference>
<evidence type="ECO:0000256" key="3">
    <source>
        <dbReference type="ARBA" id="ARBA00022989"/>
    </source>
</evidence>